<dbReference type="RefSeq" id="WP_093329319.1">
    <property type="nucleotide sequence ID" value="NZ_FOAF01000008.1"/>
</dbReference>
<dbReference type="SUPFAM" id="SSF55961">
    <property type="entry name" value="Bet v1-like"/>
    <property type="match status" value="1"/>
</dbReference>
<dbReference type="OrthoDB" id="793407at2"/>
<dbReference type="AlphaFoldDB" id="A0A1H7WEK2"/>
<accession>A0A1H7WEK2</accession>
<organism evidence="3 4">
    <name type="scientific">Olivibacter domesticus</name>
    <name type="common">Pseudosphingobacterium domesticum</name>
    <dbReference type="NCBI Taxonomy" id="407022"/>
    <lineage>
        <taxon>Bacteria</taxon>
        <taxon>Pseudomonadati</taxon>
        <taxon>Bacteroidota</taxon>
        <taxon>Sphingobacteriia</taxon>
        <taxon>Sphingobacteriales</taxon>
        <taxon>Sphingobacteriaceae</taxon>
        <taxon>Olivibacter</taxon>
    </lineage>
</organism>
<protein>
    <submittedName>
        <fullName evidence="3">Activator of Hsp90 ATPase homolog 1-like protein</fullName>
    </submittedName>
</protein>
<evidence type="ECO:0000313" key="3">
    <source>
        <dbReference type="EMBL" id="SEM19911.1"/>
    </source>
</evidence>
<gene>
    <name evidence="3" type="ORF">SAMN05661044_04542</name>
</gene>
<dbReference type="STRING" id="407022.SAMN05661044_04542"/>
<name>A0A1H7WEK2_OLID1</name>
<dbReference type="Pfam" id="PF08327">
    <property type="entry name" value="AHSA1"/>
    <property type="match status" value="1"/>
</dbReference>
<evidence type="ECO:0000259" key="2">
    <source>
        <dbReference type="Pfam" id="PF08327"/>
    </source>
</evidence>
<evidence type="ECO:0000256" key="1">
    <source>
        <dbReference type="ARBA" id="ARBA00006817"/>
    </source>
</evidence>
<proteinExistence type="inferred from homology"/>
<dbReference type="EMBL" id="FOAF01000008">
    <property type="protein sequence ID" value="SEM19911.1"/>
    <property type="molecule type" value="Genomic_DNA"/>
</dbReference>
<dbReference type="Proteomes" id="UP000199421">
    <property type="component" value="Unassembled WGS sequence"/>
</dbReference>
<keyword evidence="4" id="KW-1185">Reference proteome</keyword>
<dbReference type="InterPro" id="IPR023393">
    <property type="entry name" value="START-like_dom_sf"/>
</dbReference>
<reference evidence="4" key="1">
    <citation type="submission" date="2016-10" db="EMBL/GenBank/DDBJ databases">
        <authorList>
            <person name="Varghese N."/>
            <person name="Submissions S."/>
        </authorList>
    </citation>
    <scope>NUCLEOTIDE SEQUENCE [LARGE SCALE GENOMIC DNA]</scope>
    <source>
        <strain evidence="4">DSM 18733</strain>
    </source>
</reference>
<dbReference type="InterPro" id="IPR013538">
    <property type="entry name" value="ASHA1/2-like_C"/>
</dbReference>
<comment type="similarity">
    <text evidence="1">Belongs to the AHA1 family.</text>
</comment>
<evidence type="ECO:0000313" key="4">
    <source>
        <dbReference type="Proteomes" id="UP000199421"/>
    </source>
</evidence>
<feature type="domain" description="Activator of Hsp90 ATPase homologue 1/2-like C-terminal" evidence="2">
    <location>
        <begin position="67"/>
        <end position="149"/>
    </location>
</feature>
<sequence length="154" mass="17785">MADIKKKVIVDTDSEKTFRVFLQDLGNWWPKAYTWSQDQLVALKVNPIVNGFFTEIGPYGFQSDWGRITKIDDNSITFYWQIGPSRAPEPNPERASEVEISFNNENGYTKILLEHRNFSKHGTEGDTYEEMMASSEGWDYILATFVEYLLTKAP</sequence>
<dbReference type="Gene3D" id="3.30.530.20">
    <property type="match status" value="1"/>
</dbReference>